<name>A0A9P3LVN1_9FUNG</name>
<dbReference type="EMBL" id="BQFW01000006">
    <property type="protein sequence ID" value="GJJ71920.1"/>
    <property type="molecule type" value="Genomic_DNA"/>
</dbReference>
<dbReference type="AlphaFoldDB" id="A0A9P3LVN1"/>
<gene>
    <name evidence="2" type="ORF">EMPS_04277</name>
</gene>
<feature type="region of interest" description="Disordered" evidence="1">
    <location>
        <begin position="334"/>
        <end position="399"/>
    </location>
</feature>
<comment type="caution">
    <text evidence="2">The sequence shown here is derived from an EMBL/GenBank/DDBJ whole genome shotgun (WGS) entry which is preliminary data.</text>
</comment>
<feature type="region of interest" description="Disordered" evidence="1">
    <location>
        <begin position="209"/>
        <end position="244"/>
    </location>
</feature>
<evidence type="ECO:0000313" key="2">
    <source>
        <dbReference type="EMBL" id="GJJ71920.1"/>
    </source>
</evidence>
<feature type="compositionally biased region" description="Low complexity" evidence="1">
    <location>
        <begin position="334"/>
        <end position="347"/>
    </location>
</feature>
<evidence type="ECO:0000256" key="1">
    <source>
        <dbReference type="SAM" id="MobiDB-lite"/>
    </source>
</evidence>
<dbReference type="Proteomes" id="UP000827284">
    <property type="component" value="Unassembled WGS sequence"/>
</dbReference>
<sequence>MPEANFYQSFWYNNNLVRIPTHVHPTLRKPFVIWSDIEHCFPGATRIQNGDCFVPLLRDERLYRQVNTYFTPYSIGNQPIDIDRGTDLILVVCGSYPQFRTSDSLADYSRFVFNRCKPHGIGYIPDVVLTVVCEADASKGKQPSRSRQIAGPAKTTAVESAIPEVDTFDIISTDAAPEHGPLQRQTGPLFEKTLADRMMDMTAEIVRAAARSKQPEARSGQHTPKTSVDDDDEGDDSSNNDSSLLDVDISGMVASMVQDALTPFLNDMGKRCASLDSILEKVASQAMLTQEQDTQSIAIKPKVPVVNGTSETPAIQQHPKKPSAKPLTVSALMTAPSPVSTSSPSATKDTSGSPNVGSVDVNNAVKDTSTAINHDTRANGPGKTPATTGMESNGNNKPATAALDDKVGTLVRSAKAVKPIGGAVNKHQGKPSPLRIEDIVMHRGKEILAKRYNWIESPCSKLFYILPRREDVSSALINNMTWHDFDVHFLCDCGDIVAPGKSASARPALPHREPSNGHQLLKEAKAFGPYLMAVLEMLEYGVTIDGEVKVRALTQMNERKMVMYSMAFLMLQGVKASHQFSTEGCQSLDEIKPVAPLSDIDLLDLYTTRINTGKPYGKDYAIRTDQGDIRWICSYHRRELFPDFKTDSITDFVNAPENKKSSWDPETGTLFALLQSKEQARSFYQRLPDMSMVLVLTVFLDWDLSEEDELHLQLMIPQLTCACVKIMVPEREEEEHDVIPGFGHGFFGAILAAIFNTNIQAFSIEKRLPEDGLERPCEFMEFRSSSLYLDPVMARFTRSSRDLGIELGLLVTDIDHAVVSIREGLGGYFLSKLTLEAPHWERVQIHFGDSEGDIPDKGCKQESEIEFFNRRSHDVITIRTYESPNVLLLQTHCLKDVSIRFTFPADGPRIREMIKNNIKLQRIELVISNVDDPCQIFEYFKAVMTNHPSLEYFQLDRDRVMDGKSNFVWSGVADRAKMTLAIQSDADDKIGSLLQKYGTSLYKLWIHGISNQDAAILEKVTRTRKTQLKLTAITLCDACSSIPQQALDDLAKVVLRTPLTKFAITGTVIARMAPRLADFMTTVAPKITGIHLFGEQSKAIVTELAKRAPDSANMNLLTELKIGGPFDAATKDLTWFKALFNNNVPLTMFELRKVNLSHQGWMTLAQEVDFKRLHYFRVAPEVPLKSEAISAFVMAVPDQSELENFHLDTDGHSENECLAYKLMLEPRLKKNTALVSIGRYY</sequence>
<feature type="compositionally biased region" description="Polar residues" evidence="1">
    <location>
        <begin position="385"/>
        <end position="398"/>
    </location>
</feature>
<keyword evidence="3" id="KW-1185">Reference proteome</keyword>
<evidence type="ECO:0000313" key="3">
    <source>
        <dbReference type="Proteomes" id="UP000827284"/>
    </source>
</evidence>
<feature type="compositionally biased region" description="Acidic residues" evidence="1">
    <location>
        <begin position="229"/>
        <end position="238"/>
    </location>
</feature>
<organism evidence="2 3">
    <name type="scientific">Entomortierella parvispora</name>
    <dbReference type="NCBI Taxonomy" id="205924"/>
    <lineage>
        <taxon>Eukaryota</taxon>
        <taxon>Fungi</taxon>
        <taxon>Fungi incertae sedis</taxon>
        <taxon>Mucoromycota</taxon>
        <taxon>Mortierellomycotina</taxon>
        <taxon>Mortierellomycetes</taxon>
        <taxon>Mortierellales</taxon>
        <taxon>Mortierellaceae</taxon>
        <taxon>Entomortierella</taxon>
    </lineage>
</organism>
<reference evidence="2" key="2">
    <citation type="journal article" date="2022" name="Microbiol. Resour. Announc.">
        <title>Whole-Genome Sequence of Entomortierella parvispora E1425, a Mucoromycotan Fungus Associated with Burkholderiaceae-Related Endosymbiotic Bacteria.</title>
        <authorList>
            <person name="Herlambang A."/>
            <person name="Guo Y."/>
            <person name="Takashima Y."/>
            <person name="Narisawa K."/>
            <person name="Ohta H."/>
            <person name="Nishizawa T."/>
        </authorList>
    </citation>
    <scope>NUCLEOTIDE SEQUENCE</scope>
    <source>
        <strain evidence="2">E1425</strain>
    </source>
</reference>
<protein>
    <submittedName>
        <fullName evidence="2">Uncharacterized protein</fullName>
    </submittedName>
</protein>
<dbReference type="OrthoDB" id="2395950at2759"/>
<reference evidence="2" key="1">
    <citation type="submission" date="2021-11" db="EMBL/GenBank/DDBJ databases">
        <authorList>
            <person name="Herlambang A."/>
            <person name="Guo Y."/>
            <person name="Takashima Y."/>
            <person name="Nishizawa T."/>
        </authorList>
    </citation>
    <scope>NUCLEOTIDE SEQUENCE</scope>
    <source>
        <strain evidence="2">E1425</strain>
    </source>
</reference>
<proteinExistence type="predicted"/>
<accession>A0A9P3LVN1</accession>